<dbReference type="GO" id="GO:0003678">
    <property type="term" value="F:DNA helicase activity"/>
    <property type="evidence" value="ECO:0007669"/>
    <property type="project" value="TreeGrafter"/>
</dbReference>
<gene>
    <name evidence="11" type="ORF">D2E23_1723</name>
</gene>
<keyword evidence="3" id="KW-0378">Hydrolase</keyword>
<dbReference type="EMBL" id="QXGJ01000009">
    <property type="protein sequence ID" value="RSX50175.1"/>
    <property type="molecule type" value="Genomic_DNA"/>
</dbReference>
<dbReference type="InterPro" id="IPR045562">
    <property type="entry name" value="RecG_dom3_C"/>
</dbReference>
<evidence type="ECO:0000256" key="2">
    <source>
        <dbReference type="ARBA" id="ARBA00022763"/>
    </source>
</evidence>
<dbReference type="GO" id="GO:0003677">
    <property type="term" value="F:DNA binding"/>
    <property type="evidence" value="ECO:0007669"/>
    <property type="project" value="UniProtKB-KW"/>
</dbReference>
<evidence type="ECO:0000256" key="7">
    <source>
        <dbReference type="ARBA" id="ARBA00023204"/>
    </source>
</evidence>
<dbReference type="InterPro" id="IPR011545">
    <property type="entry name" value="DEAD/DEAH_box_helicase_dom"/>
</dbReference>
<dbReference type="SUPFAM" id="SSF50249">
    <property type="entry name" value="Nucleic acid-binding proteins"/>
    <property type="match status" value="1"/>
</dbReference>
<keyword evidence="7" id="KW-0234">DNA repair</keyword>
<dbReference type="InterPro" id="IPR047112">
    <property type="entry name" value="RecG/Mfd"/>
</dbReference>
<dbReference type="InterPro" id="IPR012340">
    <property type="entry name" value="NA-bd_OB-fold"/>
</dbReference>
<dbReference type="Gene3D" id="3.40.50.300">
    <property type="entry name" value="P-loop containing nucleotide triphosphate hydrolases"/>
    <property type="match status" value="2"/>
</dbReference>
<dbReference type="Pfam" id="PF19833">
    <property type="entry name" value="RecG_dom3_C"/>
    <property type="match status" value="1"/>
</dbReference>
<dbReference type="CDD" id="cd17992">
    <property type="entry name" value="DEXHc_RecG"/>
    <property type="match status" value="1"/>
</dbReference>
<dbReference type="GO" id="GO:0006281">
    <property type="term" value="P:DNA repair"/>
    <property type="evidence" value="ECO:0007669"/>
    <property type="project" value="UniProtKB-KW"/>
</dbReference>
<name>A0A430FBF0_9BIFI</name>
<comment type="caution">
    <text evidence="11">The sequence shown here is derived from an EMBL/GenBank/DDBJ whole genome shotgun (WGS) entry which is preliminary data.</text>
</comment>
<evidence type="ECO:0000259" key="9">
    <source>
        <dbReference type="PROSITE" id="PS51192"/>
    </source>
</evidence>
<dbReference type="Gene3D" id="2.40.50.140">
    <property type="entry name" value="Nucleic acid-binding proteins"/>
    <property type="match status" value="1"/>
</dbReference>
<dbReference type="PANTHER" id="PTHR47964:SF1">
    <property type="entry name" value="ATP-DEPENDENT DNA HELICASE HOMOLOG RECG, CHLOROPLASTIC"/>
    <property type="match status" value="1"/>
</dbReference>
<keyword evidence="1" id="KW-0547">Nucleotide-binding</keyword>
<evidence type="ECO:0000256" key="3">
    <source>
        <dbReference type="ARBA" id="ARBA00022801"/>
    </source>
</evidence>
<dbReference type="SUPFAM" id="SSF52540">
    <property type="entry name" value="P-loop containing nucleoside triphosphate hydrolases"/>
    <property type="match status" value="2"/>
</dbReference>
<dbReference type="SMART" id="SM00490">
    <property type="entry name" value="HELICc"/>
    <property type="match status" value="1"/>
</dbReference>
<sequence length="823" mass="88715">MTIALDSAVSSLMTNRRRVGALKSLGVTTVRDALTYYPFRVTDPVPVTPIRRITVGVKAAFVATVRQTRVVPMNGRSGGRVESILDDAAFSYDYGSAPGTVRLTFFSHNRGYGDWMASRLSPGSVIVVSGDPSVFNDNLQFTHPDVVVVRTPDGLPAEIDSVEAALGKVSRPQPVYHASSRISTDHIHESILGFMRMLASGGVPETPDDHADAGKAGGPKPAGVEESAPPIVPAMLAHAIPDVLPETVRERNRLMYRAEAFCAIHNPDSVKQFHDGIRTLRFEEAFVSQTALLKARRQSDGIEAYACEEPHDPNESFKQRFIASLPFSLTGGQQQVIDDIAADMARPSPMQRLLQGEVGSGKTVVAVAAMLQAVDAGHQAVLVAPTQVLAEQHYESIGRMVGKQGVPVLLLTGGMKLAQRRRVLAHAASGDPCIVVATHAAFSKNFQAPNLALAVIDEQHRFGVEQRETLRRKSEKAPHLLVMTATPIPRTAAMTWFGDLDISWLTELPGGRKPIRTIVVPEADGRTMGRMFAHIRARVDAGERAYIVCPRIDEDTDDETDDGGASMRSGGRSGKSGDVKGKGARGRRGSGRGSRDEEYATYIEDPFEELADDEDAVEKPPLHSVEEISRRLAALPQFAGIRIATLTGRDDDETKREVMEGFSSGETPVLVATTVIEVGVDVPQASCIVIFDADRFGLSQLHQLRGRVGRGGTHSWAFLISRAEPDSIAAQRLEVIRTSTDGADIAQADLELRGAGDVLGDAQSGGRSSLKLLRVVKDADMIGEAREQARELLTADPTLAGATELAGAVLDFTRGNEQFITST</sequence>
<dbReference type="OrthoDB" id="9804325at2"/>
<dbReference type="PANTHER" id="PTHR47964">
    <property type="entry name" value="ATP-DEPENDENT DNA HELICASE HOMOLOG RECG, CHLOROPLASTIC"/>
    <property type="match status" value="1"/>
</dbReference>
<evidence type="ECO:0000256" key="1">
    <source>
        <dbReference type="ARBA" id="ARBA00022741"/>
    </source>
</evidence>
<feature type="region of interest" description="Disordered" evidence="8">
    <location>
        <begin position="552"/>
        <end position="599"/>
    </location>
</feature>
<keyword evidence="2" id="KW-0227">DNA damage</keyword>
<dbReference type="Pfam" id="PF00270">
    <property type="entry name" value="DEAD"/>
    <property type="match status" value="1"/>
</dbReference>
<dbReference type="CDD" id="cd04488">
    <property type="entry name" value="RecG_wedge_OBF"/>
    <property type="match status" value="1"/>
</dbReference>
<dbReference type="RefSeq" id="WP_126030536.1">
    <property type="nucleotide sequence ID" value="NZ_QXGJ01000009.1"/>
</dbReference>
<keyword evidence="6" id="KW-0238">DNA-binding</keyword>
<evidence type="ECO:0000256" key="5">
    <source>
        <dbReference type="ARBA" id="ARBA00022840"/>
    </source>
</evidence>
<feature type="region of interest" description="Disordered" evidence="8">
    <location>
        <begin position="203"/>
        <end position="224"/>
    </location>
</feature>
<keyword evidence="12" id="KW-1185">Reference proteome</keyword>
<keyword evidence="4 11" id="KW-0347">Helicase</keyword>
<organism evidence="11 12">
    <name type="scientific">Bifidobacterium callimiconis</name>
    <dbReference type="NCBI Taxonomy" id="2306973"/>
    <lineage>
        <taxon>Bacteria</taxon>
        <taxon>Bacillati</taxon>
        <taxon>Actinomycetota</taxon>
        <taxon>Actinomycetes</taxon>
        <taxon>Bifidobacteriales</taxon>
        <taxon>Bifidobacteriaceae</taxon>
        <taxon>Bifidobacterium</taxon>
    </lineage>
</organism>
<accession>A0A430FBF0</accession>
<evidence type="ECO:0000256" key="6">
    <source>
        <dbReference type="ARBA" id="ARBA00023125"/>
    </source>
</evidence>
<proteinExistence type="predicted"/>
<reference evidence="11 12" key="1">
    <citation type="submission" date="2018-09" db="EMBL/GenBank/DDBJ databases">
        <title>Characterization of the phylogenetic diversity of five novel species belonging to the genus Bifidobacterium.</title>
        <authorList>
            <person name="Lugli G.A."/>
            <person name="Duranti S."/>
            <person name="Milani C."/>
        </authorList>
    </citation>
    <scope>NUCLEOTIDE SEQUENCE [LARGE SCALE GENOMIC DNA]</scope>
    <source>
        <strain evidence="11 12">2028B</strain>
    </source>
</reference>
<dbReference type="AlphaFoldDB" id="A0A430FBF0"/>
<evidence type="ECO:0000313" key="12">
    <source>
        <dbReference type="Proteomes" id="UP000288607"/>
    </source>
</evidence>
<dbReference type="InterPro" id="IPR014001">
    <property type="entry name" value="Helicase_ATP-bd"/>
</dbReference>
<dbReference type="GO" id="GO:0016787">
    <property type="term" value="F:hydrolase activity"/>
    <property type="evidence" value="ECO:0007669"/>
    <property type="project" value="UniProtKB-KW"/>
</dbReference>
<dbReference type="GO" id="GO:0005524">
    <property type="term" value="F:ATP binding"/>
    <property type="evidence" value="ECO:0007669"/>
    <property type="project" value="UniProtKB-KW"/>
</dbReference>
<dbReference type="SMART" id="SM00487">
    <property type="entry name" value="DEXDc"/>
    <property type="match status" value="1"/>
</dbReference>
<evidence type="ECO:0000313" key="11">
    <source>
        <dbReference type="EMBL" id="RSX50175.1"/>
    </source>
</evidence>
<keyword evidence="5" id="KW-0067">ATP-binding</keyword>
<dbReference type="Proteomes" id="UP000288607">
    <property type="component" value="Unassembled WGS sequence"/>
</dbReference>
<evidence type="ECO:0000259" key="10">
    <source>
        <dbReference type="PROSITE" id="PS51194"/>
    </source>
</evidence>
<dbReference type="InterPro" id="IPR001650">
    <property type="entry name" value="Helicase_C-like"/>
</dbReference>
<protein>
    <submittedName>
        <fullName evidence="11">ATP-dependent DNA helicase RecG</fullName>
    </submittedName>
</protein>
<dbReference type="PROSITE" id="PS51194">
    <property type="entry name" value="HELICASE_CTER"/>
    <property type="match status" value="1"/>
</dbReference>
<evidence type="ECO:0000256" key="8">
    <source>
        <dbReference type="SAM" id="MobiDB-lite"/>
    </source>
</evidence>
<feature type="domain" description="Helicase ATP-binding" evidence="9">
    <location>
        <begin position="343"/>
        <end position="505"/>
    </location>
</feature>
<dbReference type="Pfam" id="PF00271">
    <property type="entry name" value="Helicase_C"/>
    <property type="match status" value="1"/>
</dbReference>
<feature type="domain" description="Helicase C-terminal" evidence="10">
    <location>
        <begin position="602"/>
        <end position="751"/>
    </location>
</feature>
<evidence type="ECO:0000256" key="4">
    <source>
        <dbReference type="ARBA" id="ARBA00022806"/>
    </source>
</evidence>
<dbReference type="PROSITE" id="PS51192">
    <property type="entry name" value="HELICASE_ATP_BIND_1"/>
    <property type="match status" value="1"/>
</dbReference>
<dbReference type="InterPro" id="IPR027417">
    <property type="entry name" value="P-loop_NTPase"/>
</dbReference>